<evidence type="ECO:0000256" key="3">
    <source>
        <dbReference type="ARBA" id="ARBA00006442"/>
    </source>
</evidence>
<evidence type="ECO:0000256" key="7">
    <source>
        <dbReference type="ARBA" id="ARBA00023002"/>
    </source>
</evidence>
<evidence type="ECO:0000256" key="1">
    <source>
        <dbReference type="ARBA" id="ARBA00001974"/>
    </source>
</evidence>
<keyword evidence="8" id="KW-0520">NAD</keyword>
<reference evidence="11 12" key="1">
    <citation type="submission" date="2018-01" db="EMBL/GenBank/DDBJ databases">
        <title>Whole genome sequencing of Histamine producing bacteria.</title>
        <authorList>
            <person name="Butler K."/>
        </authorList>
    </citation>
    <scope>NUCLEOTIDE SEQUENCE [LARGE SCALE GENOMIC DNA]</scope>
    <source>
        <strain evidence="11 12">DSM 100436</strain>
    </source>
</reference>
<dbReference type="OrthoDB" id="9808980at2"/>
<dbReference type="PANTHER" id="PTHR43429">
    <property type="entry name" value="PYRIDINE NUCLEOTIDE-DISULFIDE OXIDOREDUCTASE DOMAIN-CONTAINING"/>
    <property type="match status" value="1"/>
</dbReference>
<dbReference type="Pfam" id="PF18113">
    <property type="entry name" value="Rbx_binding"/>
    <property type="match status" value="1"/>
</dbReference>
<comment type="caution">
    <text evidence="11">The sequence shown here is derived from an EMBL/GenBank/DDBJ whole genome shotgun (WGS) entry which is preliminary data.</text>
</comment>
<evidence type="ECO:0000256" key="5">
    <source>
        <dbReference type="ARBA" id="ARBA00022630"/>
    </source>
</evidence>
<dbReference type="PRINTS" id="PR00368">
    <property type="entry name" value="FADPNR"/>
</dbReference>
<evidence type="ECO:0000256" key="8">
    <source>
        <dbReference type="ARBA" id="ARBA00023027"/>
    </source>
</evidence>
<evidence type="ECO:0000313" key="11">
    <source>
        <dbReference type="EMBL" id="PSW19805.1"/>
    </source>
</evidence>
<accession>A0A2T3NUB1</accession>
<dbReference type="SUPFAM" id="SSF51905">
    <property type="entry name" value="FAD/NAD(P)-binding domain"/>
    <property type="match status" value="2"/>
</dbReference>
<dbReference type="RefSeq" id="WP_036816421.1">
    <property type="nucleotide sequence ID" value="NZ_JGVO01000028.1"/>
</dbReference>
<dbReference type="GO" id="GO:0005737">
    <property type="term" value="C:cytoplasm"/>
    <property type="evidence" value="ECO:0007669"/>
    <property type="project" value="UniProtKB-SubCell"/>
</dbReference>
<dbReference type="InterPro" id="IPR036188">
    <property type="entry name" value="FAD/NAD-bd_sf"/>
</dbReference>
<dbReference type="NCBIfam" id="NF003437">
    <property type="entry name" value="PRK04965.1"/>
    <property type="match status" value="1"/>
</dbReference>
<proteinExistence type="inferred from homology"/>
<dbReference type="AlphaFoldDB" id="A0A2T3NUB1"/>
<dbReference type="PRINTS" id="PR00411">
    <property type="entry name" value="PNDRDTASEI"/>
</dbReference>
<dbReference type="InterPro" id="IPR023753">
    <property type="entry name" value="FAD/NAD-binding_dom"/>
</dbReference>
<comment type="cofactor">
    <cofactor evidence="1">
        <name>FAD</name>
        <dbReference type="ChEBI" id="CHEBI:57692"/>
    </cofactor>
</comment>
<dbReference type="Gene3D" id="3.30.390.120">
    <property type="match status" value="1"/>
</dbReference>
<sequence>MTNPIVIIGSGFAAYQLVKAIRRIDNTIPIDVFTADEGHDYNKPDLSHAISNQQLAGDLIRSCGESVAESLNFRLHANTYIDAIDTERKCITSAERQYSYSKLVLATGANAFVPPMTGTAADTVITLNSLEEYEKHQDELHRAERVLVIGGGIIGSELAMDIATSGKQVVLVEPCESLMSGMLPDYIGYQLEKALKRQGAKVQTQDTVIALNRLSETDGIAVTLKSGREFIVDAAISAAGLVPNTSLANDGGITVNRGIVVDSTLQTSARDVYALGDCAEINGQVRAYLQPALLSANALAKTLLGQATQLVMPPMMVKVKTPKYPIQLGGSTISGVAKWQLDIDASGCSAKSYNEHGKLVGFVVTEEQTKQAFPLLKALSES</sequence>
<feature type="domain" description="FAD/NAD(P)-binding" evidence="9">
    <location>
        <begin position="5"/>
        <end position="282"/>
    </location>
</feature>
<dbReference type="InterPro" id="IPR050260">
    <property type="entry name" value="FAD-bd_OxRdtase"/>
</dbReference>
<evidence type="ECO:0000313" key="12">
    <source>
        <dbReference type="Proteomes" id="UP000241771"/>
    </source>
</evidence>
<keyword evidence="12" id="KW-1185">Reference proteome</keyword>
<dbReference type="EMBL" id="PYMA01000005">
    <property type="protein sequence ID" value="PSW19805.1"/>
    <property type="molecule type" value="Genomic_DNA"/>
</dbReference>
<comment type="subcellular location">
    <subcellularLocation>
        <location evidence="2">Cytoplasm</location>
    </subcellularLocation>
</comment>
<evidence type="ECO:0000256" key="4">
    <source>
        <dbReference type="ARBA" id="ARBA00022490"/>
    </source>
</evidence>
<evidence type="ECO:0000259" key="9">
    <source>
        <dbReference type="Pfam" id="PF07992"/>
    </source>
</evidence>
<evidence type="ECO:0000256" key="6">
    <source>
        <dbReference type="ARBA" id="ARBA00022827"/>
    </source>
</evidence>
<dbReference type="GO" id="GO:0016491">
    <property type="term" value="F:oxidoreductase activity"/>
    <property type="evidence" value="ECO:0007669"/>
    <property type="project" value="UniProtKB-KW"/>
</dbReference>
<comment type="similarity">
    <text evidence="3">Belongs to the FAD-dependent oxidoreductase family.</text>
</comment>
<dbReference type="InterPro" id="IPR041364">
    <property type="entry name" value="Rbx-bd"/>
</dbReference>
<dbReference type="Proteomes" id="UP000241771">
    <property type="component" value="Unassembled WGS sequence"/>
</dbReference>
<keyword evidence="5" id="KW-0285">Flavoprotein</keyword>
<keyword evidence="6" id="KW-0274">FAD</keyword>
<gene>
    <name evidence="11" type="ORF">C9I98_10085</name>
</gene>
<dbReference type="PANTHER" id="PTHR43429:SF3">
    <property type="entry name" value="NITRITE REDUCTASE [NAD(P)H]"/>
    <property type="match status" value="1"/>
</dbReference>
<protein>
    <submittedName>
        <fullName evidence="11">NADH:flavorubredoxin reductase NorW</fullName>
    </submittedName>
</protein>
<evidence type="ECO:0000256" key="2">
    <source>
        <dbReference type="ARBA" id="ARBA00004496"/>
    </source>
</evidence>
<keyword evidence="4" id="KW-0963">Cytoplasm</keyword>
<evidence type="ECO:0000259" key="10">
    <source>
        <dbReference type="Pfam" id="PF18113"/>
    </source>
</evidence>
<dbReference type="Gene3D" id="3.50.50.60">
    <property type="entry name" value="FAD/NAD(P)-binding domain"/>
    <property type="match status" value="2"/>
</dbReference>
<organism evidence="11 12">
    <name type="scientific">Photobacterium sanctipauli</name>
    <dbReference type="NCBI Taxonomy" id="1342794"/>
    <lineage>
        <taxon>Bacteria</taxon>
        <taxon>Pseudomonadati</taxon>
        <taxon>Pseudomonadota</taxon>
        <taxon>Gammaproteobacteria</taxon>
        <taxon>Vibrionales</taxon>
        <taxon>Vibrionaceae</taxon>
        <taxon>Photobacterium</taxon>
    </lineage>
</organism>
<feature type="domain" description="Rubredoxin binding" evidence="10">
    <location>
        <begin position="310"/>
        <end position="379"/>
    </location>
</feature>
<name>A0A2T3NUB1_9GAMM</name>
<keyword evidence="7" id="KW-0560">Oxidoreductase</keyword>
<dbReference type="Pfam" id="PF07992">
    <property type="entry name" value="Pyr_redox_2"/>
    <property type="match status" value="1"/>
</dbReference>